<evidence type="ECO:0000256" key="9">
    <source>
        <dbReference type="RuleBase" id="RU369094"/>
    </source>
</evidence>
<dbReference type="InterPro" id="IPR045174">
    <property type="entry name" value="Dof"/>
</dbReference>
<dbReference type="STRING" id="2094558.A0A314U901"/>
<feature type="region of interest" description="Disordered" evidence="10">
    <location>
        <begin position="1"/>
        <end position="21"/>
    </location>
</feature>
<keyword evidence="6 9" id="KW-0804">Transcription</keyword>
<dbReference type="EMBL" id="PJQY01003930">
    <property type="protein sequence ID" value="PQM33362.1"/>
    <property type="molecule type" value="Genomic_DNA"/>
</dbReference>
<feature type="region of interest" description="Disordered" evidence="10">
    <location>
        <begin position="61"/>
        <end position="119"/>
    </location>
</feature>
<sequence length="226" mass="24190">MQDPTSFQPMKPQFPEQEQLKCPRCDSSNTKFCYYNNYNLSQPRHFCKNCRRYWTKGGSLRNIPVGGGSRKNTKRSSSSASKRSSSTSSSSVSSSSAATAAAQNPDPQPDRTRVYGPKIDQDRGVLDISGSFSSLLASNGQFGSLLEGLNPNGSGLKLMQMGDFGVNLDSGNGLNSDPSVNPGLEAQSNGNPESYMGLQNGDSSSCWNGGNGWPDLAIYTPGSSFQ</sequence>
<dbReference type="Pfam" id="PF02701">
    <property type="entry name" value="Zn_ribbon_Dof"/>
    <property type="match status" value="1"/>
</dbReference>
<gene>
    <name evidence="12" type="ORF">Pyn_05443</name>
    <name evidence="13" type="ORF">Pyn_16717</name>
    <name evidence="14" type="ORF">Pyn_19215</name>
</gene>
<evidence type="ECO:0000256" key="6">
    <source>
        <dbReference type="ARBA" id="ARBA00023163"/>
    </source>
</evidence>
<dbReference type="AlphaFoldDB" id="A0A314U901"/>
<evidence type="ECO:0000256" key="7">
    <source>
        <dbReference type="ARBA" id="ARBA00023242"/>
    </source>
</evidence>
<dbReference type="PROSITE" id="PS01361">
    <property type="entry name" value="ZF_DOF_1"/>
    <property type="match status" value="1"/>
</dbReference>
<dbReference type="PROSITE" id="PS50884">
    <property type="entry name" value="ZF_DOF_2"/>
    <property type="match status" value="1"/>
</dbReference>
<protein>
    <recommendedName>
        <fullName evidence="9">Dof zinc finger protein</fullName>
    </recommendedName>
</protein>
<dbReference type="EMBL" id="PJQY01003585">
    <property type="protein sequence ID" value="PQM36088.1"/>
    <property type="molecule type" value="Genomic_DNA"/>
</dbReference>
<dbReference type="GO" id="GO:0003700">
    <property type="term" value="F:DNA-binding transcription factor activity"/>
    <property type="evidence" value="ECO:0007669"/>
    <property type="project" value="UniProtKB-UniRule"/>
</dbReference>
<evidence type="ECO:0000313" key="14">
    <source>
        <dbReference type="EMBL" id="PQM36088.1"/>
    </source>
</evidence>
<keyword evidence="4 9" id="KW-0805">Transcription regulation</keyword>
<feature type="compositionally biased region" description="Low complexity" evidence="10">
    <location>
        <begin position="75"/>
        <end position="102"/>
    </location>
</feature>
<feature type="region of interest" description="Disordered" evidence="10">
    <location>
        <begin position="170"/>
        <end position="202"/>
    </location>
</feature>
<dbReference type="PANTHER" id="PTHR31992">
    <property type="entry name" value="DOF ZINC FINGER PROTEIN DOF1.4-RELATED"/>
    <property type="match status" value="1"/>
</dbReference>
<dbReference type="PANTHER" id="PTHR31992:SF62">
    <property type="entry name" value="DOF ZINC FINGER PROTEIN DOF3.1"/>
    <property type="match status" value="1"/>
</dbReference>
<comment type="function">
    <text evidence="9">Transcription factor that binds specifically to a 5'-AA[AG]G-3' consensus core sequence.</text>
</comment>
<accession>A0A314U901</accession>
<keyword evidence="3 9" id="KW-0862">Zinc</keyword>
<dbReference type="GO" id="GO:0003677">
    <property type="term" value="F:DNA binding"/>
    <property type="evidence" value="ECO:0007669"/>
    <property type="project" value="UniProtKB-UniRule"/>
</dbReference>
<dbReference type="GO" id="GO:0008270">
    <property type="term" value="F:zinc ion binding"/>
    <property type="evidence" value="ECO:0007669"/>
    <property type="project" value="UniProtKB-KW"/>
</dbReference>
<dbReference type="GO" id="GO:0005634">
    <property type="term" value="C:nucleus"/>
    <property type="evidence" value="ECO:0007669"/>
    <property type="project" value="UniProtKB-SubCell"/>
</dbReference>
<evidence type="ECO:0000313" key="15">
    <source>
        <dbReference type="Proteomes" id="UP000250321"/>
    </source>
</evidence>
<comment type="subcellular location">
    <subcellularLocation>
        <location evidence="8 9">Nucleus</location>
    </subcellularLocation>
</comment>
<feature type="domain" description="Dof-type" evidence="11">
    <location>
        <begin position="20"/>
        <end position="74"/>
    </location>
</feature>
<reference evidence="12 15" key="1">
    <citation type="submission" date="2018-02" db="EMBL/GenBank/DDBJ databases">
        <title>Draft genome of wild Prunus yedoensis var. nudiflora.</title>
        <authorList>
            <person name="Baek S."/>
            <person name="Kim J.-H."/>
            <person name="Choi K."/>
            <person name="Kim G.-B."/>
            <person name="Cho A."/>
            <person name="Jang H."/>
            <person name="Shin C.-H."/>
            <person name="Yu H.-J."/>
            <person name="Mun J.-H."/>
        </authorList>
    </citation>
    <scope>NUCLEOTIDE SEQUENCE [LARGE SCALE GENOMIC DNA]</scope>
    <source>
        <strain evidence="15">cv. Jeju island</strain>
        <tissue evidence="12">Leaf</tissue>
    </source>
</reference>
<evidence type="ECO:0000256" key="10">
    <source>
        <dbReference type="SAM" id="MobiDB-lite"/>
    </source>
</evidence>
<dbReference type="OrthoDB" id="1927254at2759"/>
<keyword evidence="5 8" id="KW-0238">DNA-binding</keyword>
<evidence type="ECO:0000313" key="13">
    <source>
        <dbReference type="EMBL" id="PQM34855.1"/>
    </source>
</evidence>
<evidence type="ECO:0000256" key="4">
    <source>
        <dbReference type="ARBA" id="ARBA00023015"/>
    </source>
</evidence>
<dbReference type="InterPro" id="IPR003851">
    <property type="entry name" value="Znf_Dof"/>
</dbReference>
<keyword evidence="15" id="KW-1185">Reference proteome</keyword>
<feature type="compositionally biased region" description="Polar residues" evidence="10">
    <location>
        <begin position="170"/>
        <end position="179"/>
    </location>
</feature>
<evidence type="ECO:0000256" key="3">
    <source>
        <dbReference type="ARBA" id="ARBA00022833"/>
    </source>
</evidence>
<evidence type="ECO:0000256" key="2">
    <source>
        <dbReference type="ARBA" id="ARBA00022771"/>
    </source>
</evidence>
<comment type="caution">
    <text evidence="12">The sequence shown here is derived from an EMBL/GenBank/DDBJ whole genome shotgun (WGS) entry which is preliminary data.</text>
</comment>
<organism evidence="12 15">
    <name type="scientific">Prunus yedoensis var. nudiflora</name>
    <dbReference type="NCBI Taxonomy" id="2094558"/>
    <lineage>
        <taxon>Eukaryota</taxon>
        <taxon>Viridiplantae</taxon>
        <taxon>Streptophyta</taxon>
        <taxon>Embryophyta</taxon>
        <taxon>Tracheophyta</taxon>
        <taxon>Spermatophyta</taxon>
        <taxon>Magnoliopsida</taxon>
        <taxon>eudicotyledons</taxon>
        <taxon>Gunneridae</taxon>
        <taxon>Pentapetalae</taxon>
        <taxon>rosids</taxon>
        <taxon>fabids</taxon>
        <taxon>Rosales</taxon>
        <taxon>Rosaceae</taxon>
        <taxon>Amygdaloideae</taxon>
        <taxon>Amygdaleae</taxon>
        <taxon>Prunus</taxon>
    </lineage>
</organism>
<keyword evidence="2 8" id="KW-0863">Zinc-finger</keyword>
<dbReference type="Proteomes" id="UP000250321">
    <property type="component" value="Unassembled WGS sequence"/>
</dbReference>
<evidence type="ECO:0000256" key="8">
    <source>
        <dbReference type="PROSITE-ProRule" id="PRU00071"/>
    </source>
</evidence>
<dbReference type="EMBL" id="PJQY01003749">
    <property type="protein sequence ID" value="PQM34855.1"/>
    <property type="molecule type" value="Genomic_DNA"/>
</dbReference>
<name>A0A314U901_PRUYE</name>
<evidence type="ECO:0000256" key="5">
    <source>
        <dbReference type="ARBA" id="ARBA00023125"/>
    </source>
</evidence>
<keyword evidence="7 8" id="KW-0539">Nucleus</keyword>
<proteinExistence type="predicted"/>
<keyword evidence="1 9" id="KW-0479">Metal-binding</keyword>
<evidence type="ECO:0000313" key="12">
    <source>
        <dbReference type="EMBL" id="PQM33362.1"/>
    </source>
</evidence>
<evidence type="ECO:0000256" key="1">
    <source>
        <dbReference type="ARBA" id="ARBA00022723"/>
    </source>
</evidence>
<evidence type="ECO:0000259" key="11">
    <source>
        <dbReference type="PROSITE" id="PS50884"/>
    </source>
</evidence>
<feature type="compositionally biased region" description="Basic and acidic residues" evidence="10">
    <location>
        <begin position="108"/>
        <end position="119"/>
    </location>
</feature>